<sequence length="679" mass="75842">MHLNVTKILGTLMVIAYTNLLTAQISPWGTGMINNQLIDTLDNSSVVFASQSGWGNNGYYPDPNSLLPTYTYDIYIPPSYDGTEPYGLVTFINSGNNGGLFPQWRAVLDEKKLIYIAGDNIGNSINVNIRMGVAMAAVYRLKEVLNIDSTRIYTSGNSGGARMSTVLAYTYPEWFFGSFPNCGSSYPREVAQDYETQNPNSHYEYTIPFTTADLNYIRSFDRRYGILTSYDDFREGDIMNIYHNGMVEDGIKGKFLETAGPHCATTTEHFRDAVNFVEHPHIQWVEDNFDASPVKGNGFKRRNATVQNGQLLLQHAGASKARAYSRDPFIWNEAKGSIFSTSVQCDTATFNQNSKFHIGLVSFEDAELFCEELGTEVRPGIPNILSTIVYDNTTPSLLVVVENPNKGLVSDTIFQATFSDWTIKDTLAIKYHMWDQEIRMEFGRHMNAPVISSTGAKLLDDDRSIRIRWADFGLGGSYWGNTAWQTGTLLTFASEAIDSTKNSTFMSLENVNIVSADTTNILQVPEESILMVQNNDTLVAPDDRGPYQWYLNGVAIQGAVGNQLEVTQNGNYTVSAYTGTNCEVLSNLITMTVVGTSYQYVKDKFNLYPNPNQGSFTIETDFYPVELEITNALGQSIQRSTINTAVHSVDLKQVSKGIYFIKIKDKKSLEEQIRKVIVH</sequence>
<dbReference type="Gene3D" id="3.40.50.1820">
    <property type="entry name" value="alpha/beta hydrolase"/>
    <property type="match status" value="1"/>
</dbReference>
<proteinExistence type="predicted"/>
<dbReference type="Proteomes" id="UP001060919">
    <property type="component" value="Chromosome"/>
</dbReference>
<feature type="domain" description="Secretion system C-terminal sorting" evidence="1">
    <location>
        <begin position="607"/>
        <end position="678"/>
    </location>
</feature>
<dbReference type="EMBL" id="AP026867">
    <property type="protein sequence ID" value="BDS10378.1"/>
    <property type="molecule type" value="Genomic_DNA"/>
</dbReference>
<dbReference type="SUPFAM" id="SSF53474">
    <property type="entry name" value="alpha/beta-Hydrolases"/>
    <property type="match status" value="1"/>
</dbReference>
<dbReference type="NCBIfam" id="TIGR04183">
    <property type="entry name" value="Por_Secre_tail"/>
    <property type="match status" value="1"/>
</dbReference>
<protein>
    <submittedName>
        <fullName evidence="2">T9SS type A sorting domain-containing protein</fullName>
    </submittedName>
</protein>
<evidence type="ECO:0000259" key="1">
    <source>
        <dbReference type="Pfam" id="PF18962"/>
    </source>
</evidence>
<reference evidence="2" key="1">
    <citation type="submission" date="2022-09" db="EMBL/GenBank/DDBJ databases">
        <title>Aureispira anguillicida sp. nov., isolated from Leptocephalus of Japanese eel Anguilla japonica.</title>
        <authorList>
            <person name="Yuasa K."/>
            <person name="Mekata T."/>
            <person name="Ikunari K."/>
        </authorList>
    </citation>
    <scope>NUCLEOTIDE SEQUENCE</scope>
    <source>
        <strain evidence="2">EL160426</strain>
    </source>
</reference>
<gene>
    <name evidence="2" type="ORF">AsAng_0010860</name>
</gene>
<dbReference type="AlphaFoldDB" id="A0A915YC87"/>
<dbReference type="InterPro" id="IPR026444">
    <property type="entry name" value="Secre_tail"/>
</dbReference>
<name>A0A915YC87_9BACT</name>
<organism evidence="2 3">
    <name type="scientific">Aureispira anguillae</name>
    <dbReference type="NCBI Taxonomy" id="2864201"/>
    <lineage>
        <taxon>Bacteria</taxon>
        <taxon>Pseudomonadati</taxon>
        <taxon>Bacteroidota</taxon>
        <taxon>Saprospiria</taxon>
        <taxon>Saprospirales</taxon>
        <taxon>Saprospiraceae</taxon>
        <taxon>Aureispira</taxon>
    </lineage>
</organism>
<dbReference type="InterPro" id="IPR029058">
    <property type="entry name" value="AB_hydrolase_fold"/>
</dbReference>
<dbReference type="RefSeq" id="WP_264791697.1">
    <property type="nucleotide sequence ID" value="NZ_AP026867.1"/>
</dbReference>
<dbReference type="Pfam" id="PF18962">
    <property type="entry name" value="Por_Secre_tail"/>
    <property type="match status" value="1"/>
</dbReference>
<evidence type="ECO:0000313" key="3">
    <source>
        <dbReference type="Proteomes" id="UP001060919"/>
    </source>
</evidence>
<dbReference type="KEGG" id="aup:AsAng_0010860"/>
<keyword evidence="3" id="KW-1185">Reference proteome</keyword>
<evidence type="ECO:0000313" key="2">
    <source>
        <dbReference type="EMBL" id="BDS10378.1"/>
    </source>
</evidence>
<accession>A0A915YC87</accession>